<proteinExistence type="inferred from homology"/>
<dbReference type="AlphaFoldDB" id="A0A8C9W2S9"/>
<evidence type="ECO:0000256" key="15">
    <source>
        <dbReference type="SAM" id="Phobius"/>
    </source>
</evidence>
<comment type="subcellular location">
    <subcellularLocation>
        <location evidence="1">Membrane</location>
    </subcellularLocation>
</comment>
<dbReference type="FunFam" id="3.40.50.300:FF:000966">
    <property type="entry name" value="Peroxisomal biogenesis factor 1"/>
    <property type="match status" value="1"/>
</dbReference>
<evidence type="ECO:0000313" key="18">
    <source>
        <dbReference type="Proteomes" id="UP000694397"/>
    </source>
</evidence>
<evidence type="ECO:0000256" key="7">
    <source>
        <dbReference type="ARBA" id="ARBA00022801"/>
    </source>
</evidence>
<evidence type="ECO:0000256" key="13">
    <source>
        <dbReference type="ARBA" id="ARBA00048778"/>
    </source>
</evidence>
<evidence type="ECO:0000313" key="17">
    <source>
        <dbReference type="Ensembl" id="ENSSFOP00015068089.1"/>
    </source>
</evidence>
<dbReference type="GeneTree" id="ENSGT00550000075032"/>
<keyword evidence="5" id="KW-0677">Repeat</keyword>
<dbReference type="InterPro" id="IPR003960">
    <property type="entry name" value="ATPase_AAA_CS"/>
</dbReference>
<dbReference type="InterPro" id="IPR015343">
    <property type="entry name" value="PEX1-N-lobe"/>
</dbReference>
<evidence type="ECO:0000256" key="14">
    <source>
        <dbReference type="SAM" id="MobiDB-lite"/>
    </source>
</evidence>
<feature type="region of interest" description="Disordered" evidence="14">
    <location>
        <begin position="346"/>
        <end position="370"/>
    </location>
</feature>
<evidence type="ECO:0000256" key="1">
    <source>
        <dbReference type="ARBA" id="ARBA00004370"/>
    </source>
</evidence>
<dbReference type="FunFam" id="3.40.50.300:FF:001852">
    <property type="entry name" value="Peroxisomal biogenesis factor 1"/>
    <property type="match status" value="1"/>
</dbReference>
<dbReference type="InterPro" id="IPR015342">
    <property type="entry name" value="PEX1-N_C-lobe"/>
</dbReference>
<evidence type="ECO:0000256" key="9">
    <source>
        <dbReference type="ARBA" id="ARBA00022927"/>
    </source>
</evidence>
<dbReference type="GO" id="GO:0005778">
    <property type="term" value="C:peroxisomal membrane"/>
    <property type="evidence" value="ECO:0007669"/>
    <property type="project" value="TreeGrafter"/>
</dbReference>
<evidence type="ECO:0000256" key="12">
    <source>
        <dbReference type="ARBA" id="ARBA00034532"/>
    </source>
</evidence>
<keyword evidence="3" id="KW-0813">Transport</keyword>
<dbReference type="PROSITE" id="PS00674">
    <property type="entry name" value="AAA"/>
    <property type="match status" value="1"/>
</dbReference>
<dbReference type="Gene3D" id="3.40.50.300">
    <property type="entry name" value="P-loop containing nucleotide triphosphate hydrolases"/>
    <property type="match status" value="2"/>
</dbReference>
<dbReference type="GO" id="GO:0005524">
    <property type="term" value="F:ATP binding"/>
    <property type="evidence" value="ECO:0007669"/>
    <property type="project" value="UniProtKB-KW"/>
</dbReference>
<evidence type="ECO:0000256" key="4">
    <source>
        <dbReference type="ARBA" id="ARBA00022593"/>
    </source>
</evidence>
<dbReference type="InterPro" id="IPR027417">
    <property type="entry name" value="P-loop_NTPase"/>
</dbReference>
<reference evidence="17 18" key="1">
    <citation type="submission" date="2019-04" db="EMBL/GenBank/DDBJ databases">
        <authorList>
            <consortium name="Wellcome Sanger Institute Data Sharing"/>
        </authorList>
    </citation>
    <scope>NUCLEOTIDE SEQUENCE [LARGE SCALE GENOMIC DNA]</scope>
</reference>
<keyword evidence="9" id="KW-0653">Protein transport</keyword>
<dbReference type="FunFam" id="3.10.330.10:FF:000004">
    <property type="entry name" value="Peroxisome biogenesis factor 1"/>
    <property type="match status" value="1"/>
</dbReference>
<dbReference type="Pfam" id="PF17862">
    <property type="entry name" value="AAA_lid_3"/>
    <property type="match status" value="1"/>
</dbReference>
<dbReference type="InterPro" id="IPR029067">
    <property type="entry name" value="CDC48_domain_2-like_sf"/>
</dbReference>
<dbReference type="Gene3D" id="1.10.8.60">
    <property type="match status" value="2"/>
</dbReference>
<evidence type="ECO:0000256" key="8">
    <source>
        <dbReference type="ARBA" id="ARBA00022840"/>
    </source>
</evidence>
<sequence length="1245" mass="136930">TSDSLLAMLGGQGIQPVTVQLSNSKNCFLHLPPALISNLSLHETQVLELCWGQHPPVYLSWTRCGRRSSYQEENTVELNRQLGDKLGIRDGEQAFLRPCQQVLSVQQVFVEPLSSDDWEILELHSSVLEQKLLDQIRVVFPSGIFPVWVDQHTVIFIRIGSLSPPVVYGRLEQCTELVVSPKSRGDRALQAVVHPDSACTPGTSQIQSLHQWENLGVQALKPFMGSDPVETIEDHLQDRNEHPNHGSWGGITDLRSLVRYMFTGSFNPRKEVPKVPSIPLILRDCILRVSGHPPPMDTHKSRSQGTVHVLPWSVSEVYQGGQEPVVTYGWLTRLCSPWELREDAQRASEKKKVGEDSPSRDNLASSDEDQPEPLVVEIVCHCEQELLKEPSSGRGTALYSGSVWIPKPLRRRLNIELHSAVRIQPLKSTPRIALALRLQPLQSLVRHLFVSFVLTKGEAFWYSPCSVDLNVFQLNSVSPEREGKASNEVFLLTTSLLMPSLLVLLITHAHVHLFQHRGVKDVGRAAFEHISHSLMAGPLSQELLCSGQGLRSGAVLITGPKGSGKTSLAKALCRKSVEDLDAHIEVIYCKTLKGKRVETVRRRLEEVFEQAAWREPAVVLLDDLDHMAGAASSLEHERGPEAIRSLQLAQSLIDVLSKAMLNGSLVAVIGTSLSEHSLHPSLVEMQGSHLFQYFTSLQSPDLQQRVEILSAVLHSRTALSPASLRSLCLEDVARETEGWQPRDLTLLVERAIHAHVLHGQASATSDLHLSIADFQQGLKGFKPPSLWQARLNSPGGAGLEQVGGLREVRQVLMDTILLPAKYPTLFSRLPIRHRSGVLLYGAPGTGKTLLAGAVARESSMNFISIKGPELLSKYIGASEQAVRDLFQRAQSAKPCILFFDEFDSLAPRRGHDSTGVTDRVVNQLLTQLDGVEGLQGVYVLAATSRPDLIDPALLRPGRLDKCLYCPPPDKEARLEILQALTRSIALAADVDLEQLASATECFTGADLKALLYNAQLEAVHSGLGPNILHDLGSGSDSDASLSSMIFLNQSSGSDDSAGEGEGGLEQSMVLLEPGEAGIEDPRQNVWRLYFGSSYESELGNPSPSDLNSQCLSGPNSVTHDLTGASLRDPGNLAAPAFMASLQEGFQELSQEKLERLRTEISCIKANLRGRNMEESVLPPAEPSKPAFVICQAHLSSALSGTRASISLFSCTHKCWHWLFFFLFFFKNATQVTVNINFKFLNIHMM</sequence>
<protein>
    <recommendedName>
        <fullName evidence="12">Peroxisomal ATPase PEX1</fullName>
    </recommendedName>
    <alternativeName>
        <fullName evidence="11">Peroxin-1</fullName>
    </alternativeName>
</protein>
<keyword evidence="4" id="KW-0962">Peroxisome biogenesis</keyword>
<dbReference type="PANTHER" id="PTHR23077">
    <property type="entry name" value="AAA-FAMILY ATPASE"/>
    <property type="match status" value="1"/>
</dbReference>
<gene>
    <name evidence="17" type="primary">LOC108922046</name>
</gene>
<dbReference type="SMART" id="SM00382">
    <property type="entry name" value="AAA"/>
    <property type="match status" value="2"/>
</dbReference>
<dbReference type="SUPFAM" id="SSF50692">
    <property type="entry name" value="ADC-like"/>
    <property type="match status" value="1"/>
</dbReference>
<feature type="transmembrane region" description="Helical" evidence="15">
    <location>
        <begin position="1215"/>
        <end position="1237"/>
    </location>
</feature>
<evidence type="ECO:0000256" key="2">
    <source>
        <dbReference type="ARBA" id="ARBA00006914"/>
    </source>
</evidence>
<keyword evidence="15" id="KW-1133">Transmembrane helix</keyword>
<dbReference type="InterPro" id="IPR041569">
    <property type="entry name" value="AAA_lid_3"/>
</dbReference>
<accession>A0A8C9W2S9</accession>
<organism evidence="17 18">
    <name type="scientific">Scleropages formosus</name>
    <name type="common">Asian bonytongue</name>
    <name type="synonym">Osteoglossum formosum</name>
    <dbReference type="NCBI Taxonomy" id="113540"/>
    <lineage>
        <taxon>Eukaryota</taxon>
        <taxon>Metazoa</taxon>
        <taxon>Chordata</taxon>
        <taxon>Craniata</taxon>
        <taxon>Vertebrata</taxon>
        <taxon>Euteleostomi</taxon>
        <taxon>Actinopterygii</taxon>
        <taxon>Neopterygii</taxon>
        <taxon>Teleostei</taxon>
        <taxon>Osteoglossocephala</taxon>
        <taxon>Osteoglossomorpha</taxon>
        <taxon>Osteoglossiformes</taxon>
        <taxon>Osteoglossidae</taxon>
        <taxon>Scleropages</taxon>
    </lineage>
</organism>
<dbReference type="Pfam" id="PF09263">
    <property type="entry name" value="PEX-2N"/>
    <property type="match status" value="1"/>
</dbReference>
<keyword evidence="8" id="KW-0067">ATP-binding</keyword>
<evidence type="ECO:0000256" key="5">
    <source>
        <dbReference type="ARBA" id="ARBA00022737"/>
    </source>
</evidence>
<comment type="catalytic activity">
    <reaction evidence="13">
        <text>ATP + H2O = ADP + phosphate + H(+)</text>
        <dbReference type="Rhea" id="RHEA:13065"/>
        <dbReference type="ChEBI" id="CHEBI:15377"/>
        <dbReference type="ChEBI" id="CHEBI:15378"/>
        <dbReference type="ChEBI" id="CHEBI:30616"/>
        <dbReference type="ChEBI" id="CHEBI:43474"/>
        <dbReference type="ChEBI" id="CHEBI:456216"/>
    </reaction>
    <physiologicalReaction direction="left-to-right" evidence="13">
        <dbReference type="Rhea" id="RHEA:13066"/>
    </physiologicalReaction>
</comment>
<evidence type="ECO:0000256" key="3">
    <source>
        <dbReference type="ARBA" id="ARBA00022448"/>
    </source>
</evidence>
<dbReference type="FunFam" id="1.10.8.60:FF:000105">
    <property type="entry name" value="PeRoXisome assembly factor"/>
    <property type="match status" value="1"/>
</dbReference>
<dbReference type="Gene3D" id="3.10.330.10">
    <property type="match status" value="1"/>
</dbReference>
<dbReference type="InterPro" id="IPR003959">
    <property type="entry name" value="ATPase_AAA_core"/>
</dbReference>
<dbReference type="Pfam" id="PF00004">
    <property type="entry name" value="AAA"/>
    <property type="match status" value="2"/>
</dbReference>
<reference evidence="17" key="2">
    <citation type="submission" date="2025-08" db="UniProtKB">
        <authorList>
            <consortium name="Ensembl"/>
        </authorList>
    </citation>
    <scope>IDENTIFICATION</scope>
</reference>
<dbReference type="GO" id="GO:0005829">
    <property type="term" value="C:cytosol"/>
    <property type="evidence" value="ECO:0007669"/>
    <property type="project" value="TreeGrafter"/>
</dbReference>
<feature type="domain" description="AAA+ ATPase" evidence="16">
    <location>
        <begin position="833"/>
        <end position="969"/>
    </location>
</feature>
<dbReference type="PANTHER" id="PTHR23077:SF12">
    <property type="entry name" value="PEROXISOMAL ATPASE PEX1"/>
    <property type="match status" value="1"/>
</dbReference>
<evidence type="ECO:0000256" key="6">
    <source>
        <dbReference type="ARBA" id="ARBA00022741"/>
    </source>
</evidence>
<dbReference type="GO" id="GO:0016558">
    <property type="term" value="P:protein import into peroxisome matrix"/>
    <property type="evidence" value="ECO:0007669"/>
    <property type="project" value="TreeGrafter"/>
</dbReference>
<comment type="similarity">
    <text evidence="2">Belongs to the AAA ATPase family.</text>
</comment>
<dbReference type="SUPFAM" id="SSF54585">
    <property type="entry name" value="Cdc48 domain 2-like"/>
    <property type="match status" value="1"/>
</dbReference>
<evidence type="ECO:0000256" key="11">
    <source>
        <dbReference type="ARBA" id="ARBA00032509"/>
    </source>
</evidence>
<dbReference type="Proteomes" id="UP000694397">
    <property type="component" value="Chromosome 23"/>
</dbReference>
<dbReference type="InterPro" id="IPR050168">
    <property type="entry name" value="AAA_ATPase_domain"/>
</dbReference>
<dbReference type="Pfam" id="PF09262">
    <property type="entry name" value="PEX-1N"/>
    <property type="match status" value="1"/>
</dbReference>
<reference evidence="17" key="3">
    <citation type="submission" date="2025-09" db="UniProtKB">
        <authorList>
            <consortium name="Ensembl"/>
        </authorList>
    </citation>
    <scope>IDENTIFICATION</scope>
</reference>
<keyword evidence="6" id="KW-0547">Nucleotide-binding</keyword>
<dbReference type="SUPFAM" id="SSF52540">
    <property type="entry name" value="P-loop containing nucleoside triphosphate hydrolases"/>
    <property type="match status" value="2"/>
</dbReference>
<dbReference type="Ensembl" id="ENSSFOT00015060702.1">
    <property type="protein sequence ID" value="ENSSFOP00015068089.1"/>
    <property type="gene ID" value="ENSSFOG00015011673.2"/>
</dbReference>
<feature type="compositionally biased region" description="Basic and acidic residues" evidence="14">
    <location>
        <begin position="346"/>
        <end position="359"/>
    </location>
</feature>
<keyword evidence="7" id="KW-0378">Hydrolase</keyword>
<dbReference type="CDD" id="cd19526">
    <property type="entry name" value="RecA-like_PEX1_r2"/>
    <property type="match status" value="1"/>
</dbReference>
<evidence type="ECO:0000256" key="10">
    <source>
        <dbReference type="ARBA" id="ARBA00023136"/>
    </source>
</evidence>
<evidence type="ECO:0000259" key="16">
    <source>
        <dbReference type="SMART" id="SM00382"/>
    </source>
</evidence>
<keyword evidence="18" id="KW-1185">Reference proteome</keyword>
<keyword evidence="10 15" id="KW-0472">Membrane</keyword>
<dbReference type="InterPro" id="IPR009010">
    <property type="entry name" value="Asp_de-COase-like_dom_sf"/>
</dbReference>
<feature type="domain" description="AAA+ ATPase" evidence="16">
    <location>
        <begin position="551"/>
        <end position="697"/>
    </location>
</feature>
<keyword evidence="15" id="KW-0812">Transmembrane</keyword>
<name>A0A8C9W2S9_SCLFO</name>
<dbReference type="GO" id="GO:0016887">
    <property type="term" value="F:ATP hydrolysis activity"/>
    <property type="evidence" value="ECO:0007669"/>
    <property type="project" value="InterPro"/>
</dbReference>
<dbReference type="Gene3D" id="2.40.40.20">
    <property type="match status" value="1"/>
</dbReference>
<dbReference type="InterPro" id="IPR003593">
    <property type="entry name" value="AAA+_ATPase"/>
</dbReference>